<gene>
    <name evidence="2" type="ordered locus">TEH_06090</name>
</gene>
<comment type="similarity">
    <text evidence="1">Belongs to the protein-tyrosine phosphatase family.</text>
</comment>
<dbReference type="SUPFAM" id="SSF52799">
    <property type="entry name" value="(Phosphotyrosine protein) phosphatases II"/>
    <property type="match status" value="1"/>
</dbReference>
<dbReference type="PANTHER" id="PTHR31126">
    <property type="entry name" value="TYROSINE-PROTEIN PHOSPHATASE"/>
    <property type="match status" value="1"/>
</dbReference>
<evidence type="ECO:0000256" key="1">
    <source>
        <dbReference type="ARBA" id="ARBA00009580"/>
    </source>
</evidence>
<accession>A0AAN1SG55</accession>
<dbReference type="EMBL" id="AP012046">
    <property type="protein sequence ID" value="BAK93936.1"/>
    <property type="molecule type" value="Genomic_DNA"/>
</dbReference>
<evidence type="ECO:0000313" key="3">
    <source>
        <dbReference type="Proteomes" id="UP000002663"/>
    </source>
</evidence>
<evidence type="ECO:0008006" key="4">
    <source>
        <dbReference type="Google" id="ProtNLM"/>
    </source>
</evidence>
<dbReference type="RefSeq" id="WP_014124002.1">
    <property type="nucleotide sequence ID" value="NC_016052.1"/>
</dbReference>
<dbReference type="PANTHER" id="PTHR31126:SF1">
    <property type="entry name" value="TYROSINE SPECIFIC PROTEIN PHOSPHATASES DOMAIN-CONTAINING PROTEIN"/>
    <property type="match status" value="1"/>
</dbReference>
<protein>
    <recommendedName>
        <fullName evidence="4">Protein-tyrosine-phosphatase</fullName>
    </recommendedName>
</protein>
<dbReference type="Pfam" id="PF13350">
    <property type="entry name" value="Y_phosphatase3"/>
    <property type="match status" value="1"/>
</dbReference>
<dbReference type="GO" id="GO:0004721">
    <property type="term" value="F:phosphoprotein phosphatase activity"/>
    <property type="evidence" value="ECO:0007669"/>
    <property type="project" value="InterPro"/>
</dbReference>
<dbReference type="Gene3D" id="3.90.190.10">
    <property type="entry name" value="Protein tyrosine phosphatase superfamily"/>
    <property type="match status" value="1"/>
</dbReference>
<evidence type="ECO:0000313" key="2">
    <source>
        <dbReference type="EMBL" id="BAK93936.1"/>
    </source>
</evidence>
<organism evidence="2 3">
    <name type="scientific">Tetragenococcus halophilus (strain DSM 20338 / JCM 20259 / NCIMB 9735 / NBRC 12172)</name>
    <name type="common">Pediococcus halophilus</name>
    <dbReference type="NCBI Taxonomy" id="945021"/>
    <lineage>
        <taxon>Bacteria</taxon>
        <taxon>Bacillati</taxon>
        <taxon>Bacillota</taxon>
        <taxon>Bacilli</taxon>
        <taxon>Lactobacillales</taxon>
        <taxon>Enterococcaceae</taxon>
        <taxon>Tetragenococcus</taxon>
    </lineage>
</organism>
<dbReference type="Proteomes" id="UP000002663">
    <property type="component" value="Chromosome"/>
</dbReference>
<reference evidence="2 3" key="1">
    <citation type="submission" date="2011-01" db="EMBL/GenBank/DDBJ databases">
        <title>Whole genome sequence of Tetragenococcus halophilus NBRC 12172.</title>
        <authorList>
            <person name="Nakazawa H."/>
            <person name="Omata S."/>
            <person name="Koga C."/>
            <person name="Watanabe Y."/>
            <person name="Katano Y."/>
            <person name="Ito N."/>
            <person name="Tsukatani N."/>
            <person name="Ankai A."/>
            <person name="Oguchi A."/>
            <person name="Fukui S."/>
            <person name="Yashiro I."/>
            <person name="Kamata S."/>
            <person name="Hashimoto Y."/>
            <person name="Yamazaki J."/>
            <person name="Taguchi H."/>
            <person name="Tanaka A."/>
            <person name="Koyama T."/>
            <person name="Ichige A."/>
            <person name="Hanya Y."/>
            <person name="Tanikawa S."/>
            <person name="Yamazaki S."/>
            <person name="Fujita N."/>
        </authorList>
    </citation>
    <scope>NUCLEOTIDE SEQUENCE [LARGE SCALE GENOMIC DNA]</scope>
    <source>
        <strain evidence="3">DSM 20338 / JCM 20259 / NCIMB 9735 / NBRC 12172</strain>
    </source>
</reference>
<sequence length="237" mass="27204">MTDKKYARRLVLDATLNTRDLGGYMTKNGEITNFGVILRSDVPACLSKKDEKILDPYHIKTAIDLRGKTHFNEEQNILSTIKEINFYNIPMLGGFKELEKININHNVNSYETLAELHEEALYEIFSIIANHNEGATFINCKAGKDRTGIISALLLLLLCDVPEEDVISDYEISYTLNKKKFEFDEKNPRTSYYLSPPKNMEDFIKYIDEEKGGAAQFLQSLGLEKKEILNIKRRLLN</sequence>
<name>A0AAN1SG55_TETHN</name>
<proteinExistence type="inferred from homology"/>
<dbReference type="InterPro" id="IPR026893">
    <property type="entry name" value="Tyr/Ser_Pase_IphP-type"/>
</dbReference>
<dbReference type="AlphaFoldDB" id="A0AAN1SG55"/>
<dbReference type="KEGG" id="thl:TEH_06090"/>
<dbReference type="InterPro" id="IPR029021">
    <property type="entry name" value="Prot-tyrosine_phosphatase-like"/>
</dbReference>